<reference evidence="1 2" key="2">
    <citation type="journal article" date="2022" name="Mol. Biol. Evol.">
        <title>Comparative Genomics Reveals Insights into the Divergent Evolution of Astigmatic Mites and Household Pest Adaptations.</title>
        <authorList>
            <person name="Xiong Q."/>
            <person name="Wan A.T."/>
            <person name="Liu X."/>
            <person name="Fung C.S."/>
            <person name="Xiao X."/>
            <person name="Malainual N."/>
            <person name="Hou J."/>
            <person name="Wang L."/>
            <person name="Wang M."/>
            <person name="Yang K.Y."/>
            <person name="Cui Y."/>
            <person name="Leung E.L."/>
            <person name="Nong W."/>
            <person name="Shin S.K."/>
            <person name="Au S.W."/>
            <person name="Jeong K.Y."/>
            <person name="Chew F.T."/>
            <person name="Hui J.H."/>
            <person name="Leung T.F."/>
            <person name="Tungtrongchitr A."/>
            <person name="Zhong N."/>
            <person name="Liu Z."/>
            <person name="Tsui S.K."/>
        </authorList>
    </citation>
    <scope>NUCLEOTIDE SEQUENCE [LARGE SCALE GENOMIC DNA]</scope>
    <source>
        <strain evidence="1">Derp</strain>
    </source>
</reference>
<dbReference type="EMBL" id="NJHN03000008">
    <property type="protein sequence ID" value="KAH9426851.1"/>
    <property type="molecule type" value="Genomic_DNA"/>
</dbReference>
<evidence type="ECO:0000313" key="1">
    <source>
        <dbReference type="EMBL" id="KAH9426851.1"/>
    </source>
</evidence>
<gene>
    <name evidence="1" type="ORF">DERP_002951</name>
</gene>
<dbReference type="Proteomes" id="UP000887458">
    <property type="component" value="Unassembled WGS sequence"/>
</dbReference>
<keyword evidence="2" id="KW-1185">Reference proteome</keyword>
<accession>A0ABQ8JX46</accession>
<reference evidence="1 2" key="1">
    <citation type="journal article" date="2018" name="J. Allergy Clin. Immunol.">
        <title>High-quality assembly of Dermatophagoides pteronyssinus genome and transcriptome reveals a wide range of novel allergens.</title>
        <authorList>
            <person name="Liu X.Y."/>
            <person name="Yang K.Y."/>
            <person name="Wang M.Q."/>
            <person name="Kwok J.S."/>
            <person name="Zeng X."/>
            <person name="Yang Z."/>
            <person name="Xiao X.J."/>
            <person name="Lau C.P."/>
            <person name="Li Y."/>
            <person name="Huang Z.M."/>
            <person name="Ba J.G."/>
            <person name="Yim A.K."/>
            <person name="Ouyang C.Y."/>
            <person name="Ngai S.M."/>
            <person name="Chan T.F."/>
            <person name="Leung E.L."/>
            <person name="Liu L."/>
            <person name="Liu Z.G."/>
            <person name="Tsui S.K."/>
        </authorList>
    </citation>
    <scope>NUCLEOTIDE SEQUENCE [LARGE SCALE GENOMIC DNA]</scope>
    <source>
        <strain evidence="1">Derp</strain>
    </source>
</reference>
<feature type="non-terminal residue" evidence="1">
    <location>
        <position position="1"/>
    </location>
</feature>
<evidence type="ECO:0000313" key="2">
    <source>
        <dbReference type="Proteomes" id="UP000887458"/>
    </source>
</evidence>
<comment type="caution">
    <text evidence="1">The sequence shown here is derived from an EMBL/GenBank/DDBJ whole genome shotgun (WGS) entry which is preliminary data.</text>
</comment>
<sequence>PLHEIIFSDSKNSQMANEKQKLRLKTKMLDSNYFNCLIELLTMFRMLANCFKFQILVNSIGTHRRQMEEDPIQMKEDPIQMKEDPIQYLLL</sequence>
<protein>
    <submittedName>
        <fullName evidence="1">Uncharacterized protein</fullName>
    </submittedName>
</protein>
<proteinExistence type="predicted"/>
<organism evidence="1 2">
    <name type="scientific">Dermatophagoides pteronyssinus</name>
    <name type="common">European house dust mite</name>
    <dbReference type="NCBI Taxonomy" id="6956"/>
    <lineage>
        <taxon>Eukaryota</taxon>
        <taxon>Metazoa</taxon>
        <taxon>Ecdysozoa</taxon>
        <taxon>Arthropoda</taxon>
        <taxon>Chelicerata</taxon>
        <taxon>Arachnida</taxon>
        <taxon>Acari</taxon>
        <taxon>Acariformes</taxon>
        <taxon>Sarcoptiformes</taxon>
        <taxon>Astigmata</taxon>
        <taxon>Psoroptidia</taxon>
        <taxon>Analgoidea</taxon>
        <taxon>Pyroglyphidae</taxon>
        <taxon>Dermatophagoidinae</taxon>
        <taxon>Dermatophagoides</taxon>
    </lineage>
</organism>
<name>A0ABQ8JX46_DERPT</name>